<dbReference type="Proteomes" id="UP001233999">
    <property type="component" value="Unassembled WGS sequence"/>
</dbReference>
<evidence type="ECO:0000313" key="2">
    <source>
        <dbReference type="EMBL" id="KAJ9590957.1"/>
    </source>
</evidence>
<proteinExistence type="predicted"/>
<feature type="compositionally biased region" description="Basic residues" evidence="1">
    <location>
        <begin position="1"/>
        <end position="16"/>
    </location>
</feature>
<reference evidence="2" key="1">
    <citation type="journal article" date="2023" name="IScience">
        <title>Live-bearing cockroach genome reveals convergent evolutionary mechanisms linked to viviparity in insects and beyond.</title>
        <authorList>
            <person name="Fouks B."/>
            <person name="Harrison M.C."/>
            <person name="Mikhailova A.A."/>
            <person name="Marchal E."/>
            <person name="English S."/>
            <person name="Carruthers M."/>
            <person name="Jennings E.C."/>
            <person name="Chiamaka E.L."/>
            <person name="Frigard R.A."/>
            <person name="Pippel M."/>
            <person name="Attardo G.M."/>
            <person name="Benoit J.B."/>
            <person name="Bornberg-Bauer E."/>
            <person name="Tobe S.S."/>
        </authorList>
    </citation>
    <scope>NUCLEOTIDE SEQUENCE</scope>
    <source>
        <strain evidence="2">Stay&amp;Tobe</strain>
    </source>
</reference>
<feature type="non-terminal residue" evidence="2">
    <location>
        <position position="1"/>
    </location>
</feature>
<gene>
    <name evidence="2" type="ORF">L9F63_016001</name>
</gene>
<protein>
    <submittedName>
        <fullName evidence="2">Uncharacterized protein</fullName>
    </submittedName>
</protein>
<keyword evidence="3" id="KW-1185">Reference proteome</keyword>
<name>A0AAD8A3A5_DIPPU</name>
<feature type="region of interest" description="Disordered" evidence="1">
    <location>
        <begin position="1"/>
        <end position="24"/>
    </location>
</feature>
<dbReference type="EMBL" id="JASPKZ010004176">
    <property type="protein sequence ID" value="KAJ9590957.1"/>
    <property type="molecule type" value="Genomic_DNA"/>
</dbReference>
<evidence type="ECO:0000256" key="1">
    <source>
        <dbReference type="SAM" id="MobiDB-lite"/>
    </source>
</evidence>
<sequence length="85" mass="9299">KKVRPIHSSKKRKKRGGCPSSRLPNVSSVFAEAAQSSLPNVTLWLPRLFNEKSDLVYNKSILLVSMNALDPDENNGSGFIAENSG</sequence>
<feature type="non-terminal residue" evidence="2">
    <location>
        <position position="85"/>
    </location>
</feature>
<dbReference type="AlphaFoldDB" id="A0AAD8A3A5"/>
<reference evidence="2" key="2">
    <citation type="submission" date="2023-05" db="EMBL/GenBank/DDBJ databases">
        <authorList>
            <person name="Fouks B."/>
        </authorList>
    </citation>
    <scope>NUCLEOTIDE SEQUENCE</scope>
    <source>
        <strain evidence="2">Stay&amp;Tobe</strain>
        <tissue evidence="2">Testes</tissue>
    </source>
</reference>
<evidence type="ECO:0000313" key="3">
    <source>
        <dbReference type="Proteomes" id="UP001233999"/>
    </source>
</evidence>
<organism evidence="2 3">
    <name type="scientific">Diploptera punctata</name>
    <name type="common">Pacific beetle cockroach</name>
    <dbReference type="NCBI Taxonomy" id="6984"/>
    <lineage>
        <taxon>Eukaryota</taxon>
        <taxon>Metazoa</taxon>
        <taxon>Ecdysozoa</taxon>
        <taxon>Arthropoda</taxon>
        <taxon>Hexapoda</taxon>
        <taxon>Insecta</taxon>
        <taxon>Pterygota</taxon>
        <taxon>Neoptera</taxon>
        <taxon>Polyneoptera</taxon>
        <taxon>Dictyoptera</taxon>
        <taxon>Blattodea</taxon>
        <taxon>Blaberoidea</taxon>
        <taxon>Blaberidae</taxon>
        <taxon>Diplopterinae</taxon>
        <taxon>Diploptera</taxon>
    </lineage>
</organism>
<comment type="caution">
    <text evidence="2">The sequence shown here is derived from an EMBL/GenBank/DDBJ whole genome shotgun (WGS) entry which is preliminary data.</text>
</comment>
<accession>A0AAD8A3A5</accession>